<proteinExistence type="predicted"/>
<evidence type="ECO:0000256" key="1">
    <source>
        <dbReference type="SAM" id="Phobius"/>
    </source>
</evidence>
<dbReference type="EMBL" id="JBHPKH010000012">
    <property type="protein sequence ID" value="MFC1572340.1"/>
    <property type="molecule type" value="Genomic_DNA"/>
</dbReference>
<evidence type="ECO:0000313" key="3">
    <source>
        <dbReference type="Proteomes" id="UP001593833"/>
    </source>
</evidence>
<evidence type="ECO:0000313" key="2">
    <source>
        <dbReference type="EMBL" id="MFC1572340.1"/>
    </source>
</evidence>
<reference evidence="2 3" key="1">
    <citation type="submission" date="2024-09" db="EMBL/GenBank/DDBJ databases">
        <authorList>
            <person name="D'Angelo T."/>
        </authorList>
    </citation>
    <scope>NUCLEOTIDE SEQUENCE [LARGE SCALE GENOMIC DNA]</scope>
    <source>
        <strain evidence="2">SAG AM-320-E07</strain>
    </source>
</reference>
<accession>A0ABV6YJ56</accession>
<gene>
    <name evidence="2" type="ORF">ACFL6M_01960</name>
</gene>
<name>A0ABV6YJ56_UNCEI</name>
<protein>
    <recommendedName>
        <fullName evidence="4">Peptidase M48 domain-containing protein</fullName>
    </recommendedName>
</protein>
<dbReference type="Proteomes" id="UP001593833">
    <property type="component" value="Unassembled WGS sequence"/>
</dbReference>
<keyword evidence="1" id="KW-0472">Membrane</keyword>
<comment type="caution">
    <text evidence="2">The sequence shown here is derived from an EMBL/GenBank/DDBJ whole genome shotgun (WGS) entry which is preliminary data.</text>
</comment>
<keyword evidence="3" id="KW-1185">Reference proteome</keyword>
<keyword evidence="1" id="KW-0812">Transmembrane</keyword>
<organism evidence="2 3">
    <name type="scientific">Eiseniibacteriota bacterium</name>
    <dbReference type="NCBI Taxonomy" id="2212470"/>
    <lineage>
        <taxon>Bacteria</taxon>
        <taxon>Candidatus Eiseniibacteriota</taxon>
    </lineage>
</organism>
<evidence type="ECO:0008006" key="4">
    <source>
        <dbReference type="Google" id="ProtNLM"/>
    </source>
</evidence>
<feature type="transmembrane region" description="Helical" evidence="1">
    <location>
        <begin position="204"/>
        <end position="225"/>
    </location>
</feature>
<keyword evidence="1" id="KW-1133">Transmembrane helix</keyword>
<sequence length="232" mass="27486">MKIIEHYRESYRPPMGIRGSVNRLVKYLGPKCLAGVGTIVLTHSGYLNRRRRRETTRSRGRKSAVVSSLGIYHSRWRGETAWIELFVDNITKRHPRLLLLIPPYRDVLVAHTLCHEVGHHLHATRHPEYREDEAVADEWEQKLGRRFFNRVYWYLWPLVLLHRATKQTALWLLLTWLLVGRYIVTSAFDLVLDINSGNPKRIFCIPNALEFIASMVFFRVAYVQYRRFFLEQ</sequence>
<feature type="transmembrane region" description="Helical" evidence="1">
    <location>
        <begin position="170"/>
        <end position="192"/>
    </location>
</feature>